<proteinExistence type="predicted"/>
<sequence length="444" mass="49057">MDHNHEVDSKSAPSSPTIDGAGTTALQGLPELGFQRPDPEEGSSTASGILPQDPYQFKDGIVPEDALDGLRNRKKGKSIVRYQQKQNVLIESLLKPMEAHTEDAEQEENANRLAVKIAIYASLYSNFALCGLQLYAAISSGSLSLLATAIDSVFDIGSNLLLWWLHRKAVSLDTSKWPVGFLMGTVNLIVVIEAIRSLATKEGDALEKFHLPSIISVGIALTVKFILFVYSFSIRKQSSQVLLLWEDHRNDLFINGFVGRVCVLSIIPGLDPTGAIIIGLGIIISWVRTVYDQFGLLAGRSAPHEFLQLLIYKVATFDEDILKVDTVRAYHSGPSYFVEIDIVMDADTPLWKAHDLSQQLQDKIEVLPNVERAFVHVDYETTHYPVRAASPLSSSSMLTEMSRNTGKPQRSPTDDLKYLQDILASNAQYNVTIFSTNANILVKP</sequence>
<dbReference type="GO" id="GO:0030003">
    <property type="term" value="P:intracellular monoatomic cation homeostasis"/>
    <property type="evidence" value="ECO:0007669"/>
    <property type="project" value="UniProtKB-ARBA"/>
</dbReference>
<dbReference type="InterPro" id="IPR036837">
    <property type="entry name" value="Cation_efflux_CTD_sf"/>
</dbReference>
<dbReference type="GO" id="GO:0098771">
    <property type="term" value="P:inorganic ion homeostasis"/>
    <property type="evidence" value="ECO:0007669"/>
    <property type="project" value="UniProtKB-ARBA"/>
</dbReference>
<organism evidence="10 11">
    <name type="scientific">Candolleomyces aberdarensis</name>
    <dbReference type="NCBI Taxonomy" id="2316362"/>
    <lineage>
        <taxon>Eukaryota</taxon>
        <taxon>Fungi</taxon>
        <taxon>Dikarya</taxon>
        <taxon>Basidiomycota</taxon>
        <taxon>Agaricomycotina</taxon>
        <taxon>Agaricomycetes</taxon>
        <taxon>Agaricomycetidae</taxon>
        <taxon>Agaricales</taxon>
        <taxon>Agaricineae</taxon>
        <taxon>Psathyrellaceae</taxon>
        <taxon>Candolleomyces</taxon>
    </lineage>
</organism>
<keyword evidence="3 7" id="KW-0812">Transmembrane</keyword>
<dbReference type="Pfam" id="PF01545">
    <property type="entry name" value="Cation_efflux"/>
    <property type="match status" value="1"/>
</dbReference>
<dbReference type="InterPro" id="IPR058533">
    <property type="entry name" value="Cation_efflux_TM"/>
</dbReference>
<dbReference type="Pfam" id="PF16916">
    <property type="entry name" value="ZT_dimer"/>
    <property type="match status" value="1"/>
</dbReference>
<evidence type="ECO:0000256" key="1">
    <source>
        <dbReference type="ARBA" id="ARBA00004141"/>
    </source>
</evidence>
<dbReference type="OrthoDB" id="78296at2759"/>
<dbReference type="InterPro" id="IPR050291">
    <property type="entry name" value="CDF_Transporter"/>
</dbReference>
<evidence type="ECO:0000256" key="6">
    <source>
        <dbReference type="SAM" id="MobiDB-lite"/>
    </source>
</evidence>
<dbReference type="EMBL" id="SDEE01000013">
    <property type="protein sequence ID" value="RXW24847.1"/>
    <property type="molecule type" value="Genomic_DNA"/>
</dbReference>
<feature type="region of interest" description="Disordered" evidence="6">
    <location>
        <begin position="1"/>
        <end position="54"/>
    </location>
</feature>
<dbReference type="GO" id="GO:0008324">
    <property type="term" value="F:monoatomic cation transmembrane transporter activity"/>
    <property type="evidence" value="ECO:0007669"/>
    <property type="project" value="InterPro"/>
</dbReference>
<gene>
    <name evidence="10" type="ORF">EST38_g1002</name>
</gene>
<comment type="subcellular location">
    <subcellularLocation>
        <location evidence="1">Membrane</location>
        <topology evidence="1">Multi-pass membrane protein</topology>
    </subcellularLocation>
</comment>
<evidence type="ECO:0000313" key="11">
    <source>
        <dbReference type="Proteomes" id="UP000290288"/>
    </source>
</evidence>
<feature type="transmembrane region" description="Helical" evidence="7">
    <location>
        <begin position="117"/>
        <end position="138"/>
    </location>
</feature>
<keyword evidence="5 7" id="KW-0472">Membrane</keyword>
<keyword evidence="4 7" id="KW-1133">Transmembrane helix</keyword>
<evidence type="ECO:0000259" key="9">
    <source>
        <dbReference type="Pfam" id="PF16916"/>
    </source>
</evidence>
<evidence type="ECO:0000259" key="8">
    <source>
        <dbReference type="Pfam" id="PF01545"/>
    </source>
</evidence>
<evidence type="ECO:0000256" key="4">
    <source>
        <dbReference type="ARBA" id="ARBA00022989"/>
    </source>
</evidence>
<evidence type="ECO:0000313" key="10">
    <source>
        <dbReference type="EMBL" id="RXW24847.1"/>
    </source>
</evidence>
<accession>A0A4Q2DWK4</accession>
<evidence type="ECO:0000256" key="3">
    <source>
        <dbReference type="ARBA" id="ARBA00022692"/>
    </source>
</evidence>
<feature type="transmembrane region" description="Helical" evidence="7">
    <location>
        <begin position="144"/>
        <end position="165"/>
    </location>
</feature>
<evidence type="ECO:0000256" key="7">
    <source>
        <dbReference type="SAM" id="Phobius"/>
    </source>
</evidence>
<dbReference type="InterPro" id="IPR027469">
    <property type="entry name" value="Cation_efflux_TMD_sf"/>
</dbReference>
<dbReference type="STRING" id="2316362.A0A4Q2DWK4"/>
<dbReference type="SUPFAM" id="SSF160240">
    <property type="entry name" value="Cation efflux protein cytoplasmic domain-like"/>
    <property type="match status" value="1"/>
</dbReference>
<dbReference type="Proteomes" id="UP000290288">
    <property type="component" value="Unassembled WGS sequence"/>
</dbReference>
<feature type="transmembrane region" description="Helical" evidence="7">
    <location>
        <begin position="211"/>
        <end position="232"/>
    </location>
</feature>
<evidence type="ECO:0000256" key="5">
    <source>
        <dbReference type="ARBA" id="ARBA00023136"/>
    </source>
</evidence>
<dbReference type="Gene3D" id="1.20.1510.10">
    <property type="entry name" value="Cation efflux protein transmembrane domain"/>
    <property type="match status" value="1"/>
</dbReference>
<feature type="domain" description="Cation efflux protein cytoplasmic" evidence="9">
    <location>
        <begin position="319"/>
        <end position="378"/>
    </location>
</feature>
<evidence type="ECO:0000256" key="2">
    <source>
        <dbReference type="ARBA" id="ARBA00022448"/>
    </source>
</evidence>
<dbReference type="SUPFAM" id="SSF161111">
    <property type="entry name" value="Cation efflux protein transmembrane domain-like"/>
    <property type="match status" value="1"/>
</dbReference>
<dbReference type="Gene3D" id="3.30.70.1350">
    <property type="entry name" value="Cation efflux protein, cytoplasmic domain"/>
    <property type="match status" value="1"/>
</dbReference>
<dbReference type="GO" id="GO:0016020">
    <property type="term" value="C:membrane"/>
    <property type="evidence" value="ECO:0007669"/>
    <property type="project" value="UniProtKB-SubCell"/>
</dbReference>
<keyword evidence="11" id="KW-1185">Reference proteome</keyword>
<feature type="domain" description="Cation efflux protein transmembrane" evidence="8">
    <location>
        <begin position="120"/>
        <end position="297"/>
    </location>
</feature>
<dbReference type="AlphaFoldDB" id="A0A4Q2DWK4"/>
<keyword evidence="2" id="KW-0813">Transport</keyword>
<dbReference type="PANTHER" id="PTHR43840:SF12">
    <property type="entry name" value="CATION DIFFUSION FACILITATOR 1 (AFU_ORTHOLOGUE AFUA_1G14440)"/>
    <property type="match status" value="1"/>
</dbReference>
<reference evidence="10 11" key="1">
    <citation type="submission" date="2019-01" db="EMBL/GenBank/DDBJ databases">
        <title>Draft genome sequence of Psathyrella aberdarensis IHI B618.</title>
        <authorList>
            <person name="Buettner E."/>
            <person name="Kellner H."/>
        </authorList>
    </citation>
    <scope>NUCLEOTIDE SEQUENCE [LARGE SCALE GENOMIC DNA]</scope>
    <source>
        <strain evidence="10 11">IHI B618</strain>
    </source>
</reference>
<dbReference type="InterPro" id="IPR027470">
    <property type="entry name" value="Cation_efflux_CTD"/>
</dbReference>
<feature type="transmembrane region" description="Helical" evidence="7">
    <location>
        <begin position="177"/>
        <end position="199"/>
    </location>
</feature>
<dbReference type="PANTHER" id="PTHR43840">
    <property type="entry name" value="MITOCHONDRIAL METAL TRANSPORTER 1-RELATED"/>
    <property type="match status" value="1"/>
</dbReference>
<comment type="caution">
    <text evidence="10">The sequence shown here is derived from an EMBL/GenBank/DDBJ whole genome shotgun (WGS) entry which is preliminary data.</text>
</comment>
<protein>
    <submittedName>
        <fullName evidence="10">Uncharacterized protein</fullName>
    </submittedName>
</protein>
<name>A0A4Q2DWK4_9AGAR</name>